<accession>A0A1A5YMU2</accession>
<organism evidence="2 3">
    <name type="scientific">Paenibacillus oryzae</name>
    <dbReference type="NCBI Taxonomy" id="1844972"/>
    <lineage>
        <taxon>Bacteria</taxon>
        <taxon>Bacillati</taxon>
        <taxon>Bacillota</taxon>
        <taxon>Bacilli</taxon>
        <taxon>Bacillales</taxon>
        <taxon>Paenibacillaceae</taxon>
        <taxon>Paenibacillus</taxon>
    </lineage>
</organism>
<evidence type="ECO:0000313" key="2">
    <source>
        <dbReference type="EMBL" id="OBR66725.1"/>
    </source>
</evidence>
<evidence type="ECO:0000256" key="1">
    <source>
        <dbReference type="SAM" id="MobiDB-lite"/>
    </source>
</evidence>
<name>A0A1A5YMU2_9BACL</name>
<reference evidence="2 3" key="1">
    <citation type="submission" date="2016-05" db="EMBL/GenBank/DDBJ databases">
        <title>Paenibacillus oryzae. sp. nov., isolated from the rice root.</title>
        <authorList>
            <person name="Zhang J."/>
            <person name="Zhang X."/>
        </authorList>
    </citation>
    <scope>NUCLEOTIDE SEQUENCE [LARGE SCALE GENOMIC DNA]</scope>
    <source>
        <strain evidence="2 3">1DrF-4</strain>
    </source>
</reference>
<dbReference type="AlphaFoldDB" id="A0A1A5YMU2"/>
<comment type="caution">
    <text evidence="2">The sequence shown here is derived from an EMBL/GenBank/DDBJ whole genome shotgun (WGS) entry which is preliminary data.</text>
</comment>
<feature type="region of interest" description="Disordered" evidence="1">
    <location>
        <begin position="57"/>
        <end position="88"/>
    </location>
</feature>
<dbReference type="OrthoDB" id="965391at2"/>
<gene>
    <name evidence="2" type="ORF">A7K91_00125</name>
</gene>
<evidence type="ECO:0000313" key="3">
    <source>
        <dbReference type="Proteomes" id="UP000092024"/>
    </source>
</evidence>
<sequence>MRQAKKVIIYLLGFILLLLPVLTVLPSEASASCHWVKGHTRNGKYVSGYWRGCGGSSSGGSSGSTSTTPTSPSSPSNPSSSSSSSSDTTYGATNIVNLYKGKKYVGTADASKLVFVKGYYTADGTYVRPHFRTHANDYVKDNFSYQNISTLLPKAKYPSYKYDSNQNVATIEKYLLYNNVDYNLNTNQLSTVKEYAKLLYQSGDSSIAKDKAVQVGTELYQGILSDKKMASLQVKFDVSGEMSLEDYLLQVVNSSAYMSRVTVLDVIIPVYAQYLREAQADPTKVNDAKTAGINFYSIAGGYGIDIANQVEMDMLQSFQKTDERRIYSVNSLNLDEVGNSKYDFIETYLTAIGQVYNITFDPIDIIGYKIDLYFINKYVTYSSLEFALQNGKKLYEKYGLSSDMAIKQAENDVRVFLGKLSGI</sequence>
<dbReference type="RefSeq" id="WP_156739406.1">
    <property type="nucleotide sequence ID" value="NZ_LYPA01000044.1"/>
</dbReference>
<proteinExistence type="predicted"/>
<dbReference type="EMBL" id="LYPA01000044">
    <property type="protein sequence ID" value="OBR66725.1"/>
    <property type="molecule type" value="Genomic_DNA"/>
</dbReference>
<feature type="compositionally biased region" description="Low complexity" evidence="1">
    <location>
        <begin position="63"/>
        <end position="86"/>
    </location>
</feature>
<dbReference type="Proteomes" id="UP000092024">
    <property type="component" value="Unassembled WGS sequence"/>
</dbReference>
<keyword evidence="3" id="KW-1185">Reference proteome</keyword>
<protein>
    <submittedName>
        <fullName evidence="2">Uncharacterized protein</fullName>
    </submittedName>
</protein>